<dbReference type="PANTHER" id="PTHR31511:SF12">
    <property type="entry name" value="RHO TERMINATION FACTOR N-TERMINAL DOMAIN-CONTAINING PROTEIN"/>
    <property type="match status" value="1"/>
</dbReference>
<comment type="caution">
    <text evidence="1">The sequence shown here is derived from an EMBL/GenBank/DDBJ whole genome shotgun (WGS) entry which is preliminary data.</text>
</comment>
<dbReference type="SUPFAM" id="SSF56672">
    <property type="entry name" value="DNA/RNA polymerases"/>
    <property type="match status" value="1"/>
</dbReference>
<keyword evidence="2" id="KW-1185">Reference proteome</keyword>
<proteinExistence type="predicted"/>
<evidence type="ECO:0000313" key="1">
    <source>
        <dbReference type="EMBL" id="CAB4007320.1"/>
    </source>
</evidence>
<dbReference type="OrthoDB" id="5987425at2759"/>
<accession>A0A6S7HV94</accession>
<organism evidence="1 2">
    <name type="scientific">Paramuricea clavata</name>
    <name type="common">Red gorgonian</name>
    <name type="synonym">Violescent sea-whip</name>
    <dbReference type="NCBI Taxonomy" id="317549"/>
    <lineage>
        <taxon>Eukaryota</taxon>
        <taxon>Metazoa</taxon>
        <taxon>Cnidaria</taxon>
        <taxon>Anthozoa</taxon>
        <taxon>Octocorallia</taxon>
        <taxon>Malacalcyonacea</taxon>
        <taxon>Plexauridae</taxon>
        <taxon>Paramuricea</taxon>
    </lineage>
</organism>
<gene>
    <name evidence="1" type="ORF">PACLA_8A036629</name>
</gene>
<protein>
    <submittedName>
        <fullName evidence="1">Uncharacterized protein</fullName>
    </submittedName>
</protein>
<dbReference type="PANTHER" id="PTHR31511">
    <property type="entry name" value="PROTEIN CBG23764"/>
    <property type="match status" value="1"/>
</dbReference>
<dbReference type="AlphaFoldDB" id="A0A6S7HV94"/>
<name>A0A6S7HV94_PARCT</name>
<dbReference type="EMBL" id="CACRXK020005763">
    <property type="protein sequence ID" value="CAB4007320.1"/>
    <property type="molecule type" value="Genomic_DNA"/>
</dbReference>
<reference evidence="1" key="1">
    <citation type="submission" date="2020-04" db="EMBL/GenBank/DDBJ databases">
        <authorList>
            <person name="Alioto T."/>
            <person name="Alioto T."/>
            <person name="Gomez Garrido J."/>
        </authorList>
    </citation>
    <scope>NUCLEOTIDE SEQUENCE</scope>
    <source>
        <strain evidence="1">A484AB</strain>
    </source>
</reference>
<evidence type="ECO:0000313" key="2">
    <source>
        <dbReference type="Proteomes" id="UP001152795"/>
    </source>
</evidence>
<dbReference type="InterPro" id="IPR043502">
    <property type="entry name" value="DNA/RNA_pol_sf"/>
</dbReference>
<sequence length="220" mass="25576">MRAASKNSFEKNFFKLINNSIYDKTMEKVKKRVDVKLVRNESEMIKAVASPCFQSHRIMTGDMVAVKTMKEVLTLNKPCYAGMCVLDLSKVLMYRFHYKTMKSEYGFKCKLLFTDTDSLMYDIKTDDVYKDFEEISKNNDIFDNSDYQKDSPFYHDRNKKVVGKFMDEAGGVLIVEFCGLRSKMYSYLKESGKGGMTAKGVKKYVIKKQSNTRRLHECDK</sequence>
<dbReference type="Proteomes" id="UP001152795">
    <property type="component" value="Unassembled WGS sequence"/>
</dbReference>